<dbReference type="AlphaFoldDB" id="A0A1V6PM03"/>
<protein>
    <submittedName>
        <fullName evidence="1">Uncharacterized protein</fullName>
    </submittedName>
</protein>
<sequence length="272" mass="29901">MLLPSFRNVGLLALGAFIAVRPALGIYDLSVPKDPLGDLKVTVDYSAATTWPKEQKANGRRAWQFSSHIIFANPVGNSTNNHPAISDGQLWQISRDAVDEMVADRKQYGISPQAEPTAMGILAWGSEIILSSSMKGGDSFFYEYEDGNTLVGQALQKCSIFSQKHKNDGSCAEPMSAHLYHQDSTRKPLKDELPRIGVWVKQGAQGWTKTDPCGTWDANLWGCDRFTEFMGMKPINNKTSLEPYTLATLAGGPTRIDQIQLCGGATRLFWGN</sequence>
<accession>A0A1V6PM03</accession>
<proteinExistence type="predicted"/>
<dbReference type="EMBL" id="MDYN01000101">
    <property type="protein sequence ID" value="OQD78004.1"/>
    <property type="molecule type" value="Genomic_DNA"/>
</dbReference>
<gene>
    <name evidence="1" type="ORF">PENANT_c101G01795</name>
</gene>
<evidence type="ECO:0000313" key="2">
    <source>
        <dbReference type="Proteomes" id="UP000191672"/>
    </source>
</evidence>
<comment type="caution">
    <text evidence="1">The sequence shown here is derived from an EMBL/GenBank/DDBJ whole genome shotgun (WGS) entry which is preliminary data.</text>
</comment>
<evidence type="ECO:0000313" key="1">
    <source>
        <dbReference type="EMBL" id="OQD78004.1"/>
    </source>
</evidence>
<keyword evidence="2" id="KW-1185">Reference proteome</keyword>
<reference evidence="2" key="1">
    <citation type="journal article" date="2017" name="Nat. Microbiol.">
        <title>Global analysis of biosynthetic gene clusters reveals vast potential of secondary metabolite production in Penicillium species.</title>
        <authorList>
            <person name="Nielsen J.C."/>
            <person name="Grijseels S."/>
            <person name="Prigent S."/>
            <person name="Ji B."/>
            <person name="Dainat J."/>
            <person name="Nielsen K.F."/>
            <person name="Frisvad J.C."/>
            <person name="Workman M."/>
            <person name="Nielsen J."/>
        </authorList>
    </citation>
    <scope>NUCLEOTIDE SEQUENCE [LARGE SCALE GENOMIC DNA]</scope>
    <source>
        <strain evidence="2">IBT 31811</strain>
    </source>
</reference>
<dbReference type="Proteomes" id="UP000191672">
    <property type="component" value="Unassembled WGS sequence"/>
</dbReference>
<name>A0A1V6PM03_9EURO</name>
<organism evidence="1 2">
    <name type="scientific">Penicillium antarcticum</name>
    <dbReference type="NCBI Taxonomy" id="416450"/>
    <lineage>
        <taxon>Eukaryota</taxon>
        <taxon>Fungi</taxon>
        <taxon>Dikarya</taxon>
        <taxon>Ascomycota</taxon>
        <taxon>Pezizomycotina</taxon>
        <taxon>Eurotiomycetes</taxon>
        <taxon>Eurotiomycetidae</taxon>
        <taxon>Eurotiales</taxon>
        <taxon>Aspergillaceae</taxon>
        <taxon>Penicillium</taxon>
    </lineage>
</organism>